<keyword evidence="1" id="KW-0812">Transmembrane</keyword>
<feature type="transmembrane region" description="Helical" evidence="1">
    <location>
        <begin position="88"/>
        <end position="106"/>
    </location>
</feature>
<feature type="transmembrane region" description="Helical" evidence="1">
    <location>
        <begin position="21"/>
        <end position="43"/>
    </location>
</feature>
<evidence type="ECO:0000256" key="1">
    <source>
        <dbReference type="SAM" id="Phobius"/>
    </source>
</evidence>
<dbReference type="AlphaFoldDB" id="A0A8E2DRC9"/>
<keyword evidence="3" id="KW-1185">Reference proteome</keyword>
<dbReference type="EMBL" id="KV722344">
    <property type="protein sequence ID" value="OCH94404.1"/>
    <property type="molecule type" value="Genomic_DNA"/>
</dbReference>
<keyword evidence="1" id="KW-1133">Transmembrane helix</keyword>
<sequence>MPAVKLKGHGTMSYQQFCRRYWAAQSTPLCLLDILGVVCLPIWSPINLLCLAQREVSNRGPVSREIYRLHQQEPLARPISESQPFGHAHAALVCVATLFIFFRAIYRGDSSASLFNIRSTSRMVRHVTLSALSESHCILSSLFQSLTAHVRRSRLRWFGSCTPYSLSQSLVLTHRPPSSILRLVKNSSSMFQPVHCMWK</sequence>
<evidence type="ECO:0000313" key="3">
    <source>
        <dbReference type="Proteomes" id="UP000250043"/>
    </source>
</evidence>
<organism evidence="2 3">
    <name type="scientific">Obba rivulosa</name>
    <dbReference type="NCBI Taxonomy" id="1052685"/>
    <lineage>
        <taxon>Eukaryota</taxon>
        <taxon>Fungi</taxon>
        <taxon>Dikarya</taxon>
        <taxon>Basidiomycota</taxon>
        <taxon>Agaricomycotina</taxon>
        <taxon>Agaricomycetes</taxon>
        <taxon>Polyporales</taxon>
        <taxon>Gelatoporiaceae</taxon>
        <taxon>Obba</taxon>
    </lineage>
</organism>
<dbReference type="Proteomes" id="UP000250043">
    <property type="component" value="Unassembled WGS sequence"/>
</dbReference>
<name>A0A8E2DRC9_9APHY</name>
<accession>A0A8E2DRC9</accession>
<evidence type="ECO:0000313" key="2">
    <source>
        <dbReference type="EMBL" id="OCH94404.1"/>
    </source>
</evidence>
<reference evidence="2 3" key="1">
    <citation type="submission" date="2016-07" db="EMBL/GenBank/DDBJ databases">
        <title>Draft genome of the white-rot fungus Obba rivulosa 3A-2.</title>
        <authorList>
            <consortium name="DOE Joint Genome Institute"/>
            <person name="Miettinen O."/>
            <person name="Riley R."/>
            <person name="Acob R."/>
            <person name="Barry K."/>
            <person name="Cullen D."/>
            <person name="De Vries R."/>
            <person name="Hainaut M."/>
            <person name="Hatakka A."/>
            <person name="Henrissat B."/>
            <person name="Hilden K."/>
            <person name="Kuo R."/>
            <person name="Labutti K."/>
            <person name="Lipzen A."/>
            <person name="Makela M.R."/>
            <person name="Sandor L."/>
            <person name="Spatafora J.W."/>
            <person name="Grigoriev I.V."/>
            <person name="Hibbett D.S."/>
        </authorList>
    </citation>
    <scope>NUCLEOTIDE SEQUENCE [LARGE SCALE GENOMIC DNA]</scope>
    <source>
        <strain evidence="2 3">3A-2</strain>
    </source>
</reference>
<proteinExistence type="predicted"/>
<protein>
    <submittedName>
        <fullName evidence="2">Uncharacterized protein</fullName>
    </submittedName>
</protein>
<keyword evidence="1" id="KW-0472">Membrane</keyword>
<gene>
    <name evidence="2" type="ORF">OBBRIDRAFT_789320</name>
</gene>